<dbReference type="GO" id="GO:0003824">
    <property type="term" value="F:catalytic activity"/>
    <property type="evidence" value="ECO:0007669"/>
    <property type="project" value="InterPro"/>
</dbReference>
<accession>A0A081NE42</accession>
<dbReference type="InterPro" id="IPR026026">
    <property type="entry name" value="HIT_Hint"/>
</dbReference>
<evidence type="ECO:0000256" key="1">
    <source>
        <dbReference type="PROSITE-ProRule" id="PRU00464"/>
    </source>
</evidence>
<dbReference type="Gene3D" id="3.30.428.10">
    <property type="entry name" value="HIT-like"/>
    <property type="match status" value="1"/>
</dbReference>
<evidence type="ECO:0000259" key="2">
    <source>
        <dbReference type="PROSITE" id="PS51084"/>
    </source>
</evidence>
<dbReference type="AlphaFoldDB" id="A0A081NE42"/>
<dbReference type="PROSITE" id="PS51084">
    <property type="entry name" value="HIT_2"/>
    <property type="match status" value="1"/>
</dbReference>
<sequence length="138" mass="15889">MSEFQLDNRLDKDCFVMGDLPLCRVLLMNDSQYPWFILVPRVAGVYETFHLDEEQQLQLACESSLTAAILNDVFEADKMNVAALGNVVKQLHIHHIVRYENDAAWPDPVWGRLPAKAYDKDQVSEIKKKLESLFSCFE</sequence>
<reference evidence="3 4" key="1">
    <citation type="submission" date="2014-06" db="EMBL/GenBank/DDBJ databases">
        <title>Whole Genome Sequences of Three Symbiotic Endozoicomonas Bacteria.</title>
        <authorList>
            <person name="Neave M.J."/>
            <person name="Apprill A."/>
            <person name="Voolstra C.R."/>
        </authorList>
    </citation>
    <scope>NUCLEOTIDE SEQUENCE [LARGE SCALE GENOMIC DNA]</scope>
    <source>
        <strain evidence="3 4">DSM 25634</strain>
    </source>
</reference>
<dbReference type="eggNOG" id="COG0537">
    <property type="taxonomic scope" value="Bacteria"/>
</dbReference>
<comment type="caution">
    <text evidence="1">Lacks conserved residue(s) required for the propagation of feature annotation.</text>
</comment>
<dbReference type="EMBL" id="JOKH01000004">
    <property type="protein sequence ID" value="KEQ16715.1"/>
    <property type="molecule type" value="Genomic_DNA"/>
</dbReference>
<proteinExistence type="predicted"/>
<feature type="domain" description="HIT" evidence="2">
    <location>
        <begin position="3"/>
        <end position="105"/>
    </location>
</feature>
<comment type="caution">
    <text evidence="3">The sequence shown here is derived from an EMBL/GenBank/DDBJ whole genome shotgun (WGS) entry which is preliminary data.</text>
</comment>
<dbReference type="STRING" id="1137799.GZ78_18625"/>
<name>A0A081NE42_9GAMM</name>
<organism evidence="3 4">
    <name type="scientific">Endozoicomonas numazuensis</name>
    <dbReference type="NCBI Taxonomy" id="1137799"/>
    <lineage>
        <taxon>Bacteria</taxon>
        <taxon>Pseudomonadati</taxon>
        <taxon>Pseudomonadota</taxon>
        <taxon>Gammaproteobacteria</taxon>
        <taxon>Oceanospirillales</taxon>
        <taxon>Endozoicomonadaceae</taxon>
        <taxon>Endozoicomonas</taxon>
    </lineage>
</organism>
<dbReference type="RefSeq" id="WP_034838750.1">
    <property type="nucleotide sequence ID" value="NZ_JOKH01000004.1"/>
</dbReference>
<dbReference type="Proteomes" id="UP000028073">
    <property type="component" value="Unassembled WGS sequence"/>
</dbReference>
<dbReference type="PIRSF" id="PIRSF000714">
    <property type="entry name" value="HIT"/>
    <property type="match status" value="1"/>
</dbReference>
<gene>
    <name evidence="3" type="ORF">GZ78_18625</name>
</gene>
<dbReference type="InterPro" id="IPR036265">
    <property type="entry name" value="HIT-like_sf"/>
</dbReference>
<dbReference type="Pfam" id="PF01230">
    <property type="entry name" value="HIT"/>
    <property type="match status" value="1"/>
</dbReference>
<dbReference type="SUPFAM" id="SSF54197">
    <property type="entry name" value="HIT-like"/>
    <property type="match status" value="1"/>
</dbReference>
<dbReference type="OrthoDB" id="9799145at2"/>
<dbReference type="InterPro" id="IPR011146">
    <property type="entry name" value="HIT-like"/>
</dbReference>
<keyword evidence="4" id="KW-1185">Reference proteome</keyword>
<evidence type="ECO:0000313" key="3">
    <source>
        <dbReference type="EMBL" id="KEQ16715.1"/>
    </source>
</evidence>
<protein>
    <recommendedName>
        <fullName evidence="2">HIT domain-containing protein</fullName>
    </recommendedName>
</protein>
<evidence type="ECO:0000313" key="4">
    <source>
        <dbReference type="Proteomes" id="UP000028073"/>
    </source>
</evidence>